<dbReference type="EMBL" id="QXGD01000184">
    <property type="protein sequence ID" value="KAE9248838.1"/>
    <property type="molecule type" value="Genomic_DNA"/>
</dbReference>
<evidence type="ECO:0000313" key="6">
    <source>
        <dbReference type="Proteomes" id="UP000440367"/>
    </source>
</evidence>
<dbReference type="Proteomes" id="UP000440367">
    <property type="component" value="Unassembled WGS sequence"/>
</dbReference>
<dbReference type="PANTHER" id="PTHR19303">
    <property type="entry name" value="TRANSPOSON"/>
    <property type="match status" value="1"/>
</dbReference>
<comment type="caution">
    <text evidence="2">The sequence shown here is derived from an EMBL/GenBank/DDBJ whole genome shotgun (WGS) entry which is preliminary data.</text>
</comment>
<dbReference type="EMBL" id="QXGB01000262">
    <property type="protein sequence ID" value="KAE9222128.1"/>
    <property type="molecule type" value="Genomic_DNA"/>
</dbReference>
<feature type="domain" description="DDE-1" evidence="1">
    <location>
        <begin position="236"/>
        <end position="337"/>
    </location>
</feature>
<gene>
    <name evidence="4" type="ORF">PF002_g5589</name>
    <name evidence="3" type="ORF">PF004_g9810</name>
    <name evidence="2" type="ORF">PF005_g6822</name>
</gene>
<dbReference type="OrthoDB" id="124992at2759"/>
<dbReference type="Pfam" id="PF01527">
    <property type="entry name" value="HTH_Tnp_1"/>
    <property type="match status" value="1"/>
</dbReference>
<dbReference type="InterPro" id="IPR004875">
    <property type="entry name" value="DDE_SF_endonuclease_dom"/>
</dbReference>
<reference evidence="5 6" key="1">
    <citation type="submission" date="2018-08" db="EMBL/GenBank/DDBJ databases">
        <title>Genomic investigation of the strawberry pathogen Phytophthora fragariae indicates pathogenicity is determined by transcriptional variation in three key races.</title>
        <authorList>
            <person name="Adams T.M."/>
            <person name="Armitage A.D."/>
            <person name="Sobczyk M.K."/>
            <person name="Bates H.J."/>
            <person name="Dunwell J.M."/>
            <person name="Nellist C.F."/>
            <person name="Harrison R.J."/>
        </authorList>
    </citation>
    <scope>NUCLEOTIDE SEQUENCE [LARGE SCALE GENOMIC DNA]</scope>
    <source>
        <strain evidence="4 6">BC-1</strain>
        <strain evidence="3 7">BC-23</strain>
        <strain evidence="2 5">NOV-27</strain>
    </source>
</reference>
<evidence type="ECO:0000313" key="5">
    <source>
        <dbReference type="Proteomes" id="UP000433483"/>
    </source>
</evidence>
<evidence type="ECO:0000313" key="7">
    <source>
        <dbReference type="Proteomes" id="UP000476176"/>
    </source>
</evidence>
<dbReference type="InterPro" id="IPR002514">
    <property type="entry name" value="Transposase_8"/>
</dbReference>
<evidence type="ECO:0000313" key="4">
    <source>
        <dbReference type="EMBL" id="KAE9248838.1"/>
    </source>
</evidence>
<dbReference type="GO" id="GO:0006313">
    <property type="term" value="P:DNA transposition"/>
    <property type="evidence" value="ECO:0007669"/>
    <property type="project" value="InterPro"/>
</dbReference>
<organism evidence="2 5">
    <name type="scientific">Phytophthora fragariae</name>
    <dbReference type="NCBI Taxonomy" id="53985"/>
    <lineage>
        <taxon>Eukaryota</taxon>
        <taxon>Sar</taxon>
        <taxon>Stramenopiles</taxon>
        <taxon>Oomycota</taxon>
        <taxon>Peronosporomycetes</taxon>
        <taxon>Peronosporales</taxon>
        <taxon>Peronosporaceae</taxon>
        <taxon>Phytophthora</taxon>
    </lineage>
</organism>
<keyword evidence="5" id="KW-1185">Reference proteome</keyword>
<sequence>MVNTYTQERKQEIIGQVRAGSAVTAVAAATGVHERSIRKWLEAAKKGKSLASARPGPKPFFPPVAEQQLCDWLVGHPVSRSVIITKAQEVALLGCGESVGEGWYRRFKELFSVLTGRTAQALSLKRNCIVPADLTMLFNTLAKLVIELKLDGSRVFNMDETAFRKQLKSKKVVAVTGSSNVWSTEPTANFHLTIVACGNAAGFVVPPAFILPGKTVSSQLLENCEAPGAAVSTSPSVQRPLVLILDGCASHYSAKVVDAAAHFSILLVFLPQNGTHLLQPLGVAVFSTLKNKIRNLIGELVEEEDSGYYSISKEDAIAVAGMAWRGAKISRNIERGFKACGLYPLSLVKMGSRLDAFARNGAPRHVQLAAWLQMREIVHDEVLTHPAPPHKDSSTKRKRVSVGGRLLTHDVLQELGAGKAKRSSGARKKSKHVQLCVPTWCDIIESVLV</sequence>
<dbReference type="EMBL" id="QXGC01000492">
    <property type="protein sequence ID" value="KAE9232821.1"/>
    <property type="molecule type" value="Genomic_DNA"/>
</dbReference>
<evidence type="ECO:0000259" key="1">
    <source>
        <dbReference type="Pfam" id="PF03184"/>
    </source>
</evidence>
<dbReference type="Pfam" id="PF03184">
    <property type="entry name" value="DDE_1"/>
    <property type="match status" value="1"/>
</dbReference>
<dbReference type="InterPro" id="IPR050863">
    <property type="entry name" value="CenT-Element_Derived"/>
</dbReference>
<protein>
    <recommendedName>
        <fullName evidence="1">DDE-1 domain-containing protein</fullName>
    </recommendedName>
</protein>
<dbReference type="Proteomes" id="UP000476176">
    <property type="component" value="Unassembled WGS sequence"/>
</dbReference>
<dbReference type="InterPro" id="IPR036388">
    <property type="entry name" value="WH-like_DNA-bd_sf"/>
</dbReference>
<dbReference type="SUPFAM" id="SSF46689">
    <property type="entry name" value="Homeodomain-like"/>
    <property type="match status" value="1"/>
</dbReference>
<dbReference type="GO" id="GO:0004803">
    <property type="term" value="F:transposase activity"/>
    <property type="evidence" value="ECO:0007669"/>
    <property type="project" value="InterPro"/>
</dbReference>
<dbReference type="AlphaFoldDB" id="A0A6A3YP29"/>
<dbReference type="PANTHER" id="PTHR19303:SF74">
    <property type="entry name" value="POGO TRANSPOSABLE ELEMENT WITH KRAB DOMAIN"/>
    <property type="match status" value="1"/>
</dbReference>
<dbReference type="InterPro" id="IPR009057">
    <property type="entry name" value="Homeodomain-like_sf"/>
</dbReference>
<dbReference type="Gene3D" id="1.10.10.10">
    <property type="entry name" value="Winged helix-like DNA-binding domain superfamily/Winged helix DNA-binding domain"/>
    <property type="match status" value="1"/>
</dbReference>
<dbReference type="Proteomes" id="UP000433483">
    <property type="component" value="Unassembled WGS sequence"/>
</dbReference>
<name>A0A6A3YP29_9STRA</name>
<accession>A0A6A3YP29</accession>
<dbReference type="GO" id="GO:0005634">
    <property type="term" value="C:nucleus"/>
    <property type="evidence" value="ECO:0007669"/>
    <property type="project" value="TreeGrafter"/>
</dbReference>
<evidence type="ECO:0000313" key="2">
    <source>
        <dbReference type="EMBL" id="KAE9222128.1"/>
    </source>
</evidence>
<evidence type="ECO:0000313" key="3">
    <source>
        <dbReference type="EMBL" id="KAE9232821.1"/>
    </source>
</evidence>
<proteinExistence type="predicted"/>
<dbReference type="GO" id="GO:0003677">
    <property type="term" value="F:DNA binding"/>
    <property type="evidence" value="ECO:0007669"/>
    <property type="project" value="InterPro"/>
</dbReference>